<keyword evidence="3" id="KW-1185">Reference proteome</keyword>
<gene>
    <name evidence="2" type="ORF">WN51_13876</name>
</gene>
<dbReference type="OrthoDB" id="1884855at2759"/>
<sequence length="253" mass="29848">MASSELQKRRLEEYEMQLFGFHSRAVYATLQNIVNERICSTIEKMCETIGKAYELNSENLSVLETNRKQLEKVYFKRAMPQLENIKNVVNKYIAVPSNVLLEEDKHQRIQYSDAEFESLNQRLKDLQERAKKATILNAILKEELQILEQFPISEGDVNKMCDVIENMKCSDVGEKMYQLVEDYKQFSTSLFDTKKITTKMKYNTVDNLKCKEFDLTVISLHENVSKKKNRGRLAQKLIPLEQTTSKCWWYFYY</sequence>
<dbReference type="EMBL" id="KQ435794">
    <property type="protein sequence ID" value="KOX73798.1"/>
    <property type="molecule type" value="Genomic_DNA"/>
</dbReference>
<keyword evidence="1" id="KW-0175">Coiled coil</keyword>
<organism evidence="2 3">
    <name type="scientific">Melipona quadrifasciata</name>
    <dbReference type="NCBI Taxonomy" id="166423"/>
    <lineage>
        <taxon>Eukaryota</taxon>
        <taxon>Metazoa</taxon>
        <taxon>Ecdysozoa</taxon>
        <taxon>Arthropoda</taxon>
        <taxon>Hexapoda</taxon>
        <taxon>Insecta</taxon>
        <taxon>Pterygota</taxon>
        <taxon>Neoptera</taxon>
        <taxon>Endopterygota</taxon>
        <taxon>Hymenoptera</taxon>
        <taxon>Apocrita</taxon>
        <taxon>Aculeata</taxon>
        <taxon>Apoidea</taxon>
        <taxon>Anthophila</taxon>
        <taxon>Apidae</taxon>
        <taxon>Melipona</taxon>
    </lineage>
</organism>
<name>A0A0N0BFZ2_9HYME</name>
<protein>
    <recommendedName>
        <fullName evidence="4">Protein MIS12 homolog</fullName>
    </recommendedName>
</protein>
<feature type="coiled-coil region" evidence="1">
    <location>
        <begin position="109"/>
        <end position="143"/>
    </location>
</feature>
<evidence type="ECO:0000256" key="1">
    <source>
        <dbReference type="SAM" id="Coils"/>
    </source>
</evidence>
<evidence type="ECO:0008006" key="4">
    <source>
        <dbReference type="Google" id="ProtNLM"/>
    </source>
</evidence>
<evidence type="ECO:0000313" key="3">
    <source>
        <dbReference type="Proteomes" id="UP000053105"/>
    </source>
</evidence>
<dbReference type="AlphaFoldDB" id="A0A0N0BFZ2"/>
<proteinExistence type="predicted"/>
<reference evidence="2 3" key="1">
    <citation type="submission" date="2015-07" db="EMBL/GenBank/DDBJ databases">
        <title>The genome of Melipona quadrifasciata.</title>
        <authorList>
            <person name="Pan H."/>
            <person name="Kapheim K."/>
        </authorList>
    </citation>
    <scope>NUCLEOTIDE SEQUENCE [LARGE SCALE GENOMIC DNA]</scope>
    <source>
        <strain evidence="2">0111107301</strain>
        <tissue evidence="2">Whole body</tissue>
    </source>
</reference>
<accession>A0A0N0BFZ2</accession>
<dbReference type="Proteomes" id="UP000053105">
    <property type="component" value="Unassembled WGS sequence"/>
</dbReference>
<evidence type="ECO:0000313" key="2">
    <source>
        <dbReference type="EMBL" id="KOX73798.1"/>
    </source>
</evidence>